<evidence type="ECO:0000313" key="2">
    <source>
        <dbReference type="EMBL" id="KAG2662135.1"/>
    </source>
</evidence>
<sequence length="299" mass="33307">MVSSDCSKGGQKQKRIADDSDPHSGWENLMKLAENGSTDAECSFFLRSMELEDSDEEEMEAVIEETFLADAGVSNNDQMVTSDPEIEVEVPKEAPVPKKKKTNWGPIQRIDRPRRFPDDGRTISQRAAEFTKYKNLETDIKPGLLEEEENDMAKIFCCKKGKRMAGDRASPLLDCQDAEALVRAIEAGQASEVGMHCTTPSGGGIQTTNVRGQLFTTARIKLESVTWGSLPCCKKEKELVSEWKIQKKSKLEMILPMSKSIILSCLIHQRANSVITADCTAVSSAALWERWFQVYYQGG</sequence>
<accession>A0A8T0XSY7</accession>
<proteinExistence type="predicted"/>
<dbReference type="AlphaFoldDB" id="A0A8T0XSY7"/>
<dbReference type="Proteomes" id="UP000823388">
    <property type="component" value="Chromosome 1K"/>
</dbReference>
<evidence type="ECO:0000313" key="3">
    <source>
        <dbReference type="Proteomes" id="UP000823388"/>
    </source>
</evidence>
<reference evidence="2" key="1">
    <citation type="submission" date="2020-05" db="EMBL/GenBank/DDBJ databases">
        <title>WGS assembly of Panicum virgatum.</title>
        <authorList>
            <person name="Lovell J.T."/>
            <person name="Jenkins J."/>
            <person name="Shu S."/>
            <person name="Juenger T.E."/>
            <person name="Schmutz J."/>
        </authorList>
    </citation>
    <scope>NUCLEOTIDE SEQUENCE</scope>
    <source>
        <strain evidence="2">AP13</strain>
    </source>
</reference>
<dbReference type="EMBL" id="CM029037">
    <property type="protein sequence ID" value="KAG2662135.1"/>
    <property type="molecule type" value="Genomic_DNA"/>
</dbReference>
<protein>
    <submittedName>
        <fullName evidence="2">Uncharacterized protein</fullName>
    </submittedName>
</protein>
<dbReference type="OrthoDB" id="10628062at2759"/>
<feature type="compositionally biased region" description="Basic and acidic residues" evidence="1">
    <location>
        <begin position="15"/>
        <end position="24"/>
    </location>
</feature>
<evidence type="ECO:0000256" key="1">
    <source>
        <dbReference type="SAM" id="MobiDB-lite"/>
    </source>
</evidence>
<keyword evidence="3" id="KW-1185">Reference proteome</keyword>
<organism evidence="2 3">
    <name type="scientific">Panicum virgatum</name>
    <name type="common">Blackwell switchgrass</name>
    <dbReference type="NCBI Taxonomy" id="38727"/>
    <lineage>
        <taxon>Eukaryota</taxon>
        <taxon>Viridiplantae</taxon>
        <taxon>Streptophyta</taxon>
        <taxon>Embryophyta</taxon>
        <taxon>Tracheophyta</taxon>
        <taxon>Spermatophyta</taxon>
        <taxon>Magnoliopsida</taxon>
        <taxon>Liliopsida</taxon>
        <taxon>Poales</taxon>
        <taxon>Poaceae</taxon>
        <taxon>PACMAD clade</taxon>
        <taxon>Panicoideae</taxon>
        <taxon>Panicodae</taxon>
        <taxon>Paniceae</taxon>
        <taxon>Panicinae</taxon>
        <taxon>Panicum</taxon>
        <taxon>Panicum sect. Hiantes</taxon>
    </lineage>
</organism>
<feature type="region of interest" description="Disordered" evidence="1">
    <location>
        <begin position="1"/>
        <end position="27"/>
    </location>
</feature>
<name>A0A8T0XSY7_PANVG</name>
<gene>
    <name evidence="2" type="ORF">PVAP13_1KG528500</name>
</gene>
<comment type="caution">
    <text evidence="2">The sequence shown here is derived from an EMBL/GenBank/DDBJ whole genome shotgun (WGS) entry which is preliminary data.</text>
</comment>